<dbReference type="WBParaSite" id="L893_g17975.t1">
    <property type="protein sequence ID" value="L893_g17975.t1"/>
    <property type="gene ID" value="L893_g17975"/>
</dbReference>
<organism evidence="1 2">
    <name type="scientific">Steinernema glaseri</name>
    <dbReference type="NCBI Taxonomy" id="37863"/>
    <lineage>
        <taxon>Eukaryota</taxon>
        <taxon>Metazoa</taxon>
        <taxon>Ecdysozoa</taxon>
        <taxon>Nematoda</taxon>
        <taxon>Chromadorea</taxon>
        <taxon>Rhabditida</taxon>
        <taxon>Tylenchina</taxon>
        <taxon>Panagrolaimomorpha</taxon>
        <taxon>Strongyloidoidea</taxon>
        <taxon>Steinernematidae</taxon>
        <taxon>Steinernema</taxon>
    </lineage>
</organism>
<dbReference type="Proteomes" id="UP000095287">
    <property type="component" value="Unplaced"/>
</dbReference>
<protein>
    <submittedName>
        <fullName evidence="2">Uncharacterized protein</fullName>
    </submittedName>
</protein>
<reference evidence="2" key="1">
    <citation type="submission" date="2016-11" db="UniProtKB">
        <authorList>
            <consortium name="WormBaseParasite"/>
        </authorList>
    </citation>
    <scope>IDENTIFICATION</scope>
</reference>
<proteinExistence type="predicted"/>
<evidence type="ECO:0000313" key="2">
    <source>
        <dbReference type="WBParaSite" id="L893_g17975.t1"/>
    </source>
</evidence>
<name>A0A1I7YN03_9BILA</name>
<accession>A0A1I7YN03</accession>
<keyword evidence="1" id="KW-1185">Reference proteome</keyword>
<dbReference type="AlphaFoldDB" id="A0A1I7YN03"/>
<evidence type="ECO:0000313" key="1">
    <source>
        <dbReference type="Proteomes" id="UP000095287"/>
    </source>
</evidence>
<sequence>MVAAINIGEIEFVSGDLDCYNLRLSLAETEDTVAISEKKKDIFSYYCTEVERSNREKRALIRLLKLAMKSLHFAYDAYMHYSFLELQSDVDLLNFNVDFNVAAIDMWNNTELKDMIQKLQQGILKTSDRLKIKMFDDFLRDGTAFYNVLNCLL</sequence>